<dbReference type="Pfam" id="PF02628">
    <property type="entry name" value="COX15-CtaA"/>
    <property type="match status" value="1"/>
</dbReference>
<evidence type="ECO:0000256" key="10">
    <source>
        <dbReference type="ARBA" id="ARBA00023157"/>
    </source>
</evidence>
<evidence type="ECO:0000256" key="2">
    <source>
        <dbReference type="ARBA" id="ARBA00022475"/>
    </source>
</evidence>
<evidence type="ECO:0000256" key="1">
    <source>
        <dbReference type="ARBA" id="ARBA00004141"/>
    </source>
</evidence>
<feature type="transmembrane region" description="Helical" evidence="12">
    <location>
        <begin position="149"/>
        <end position="169"/>
    </location>
</feature>
<feature type="transmembrane region" description="Helical" evidence="12">
    <location>
        <begin position="94"/>
        <end position="112"/>
    </location>
</feature>
<keyword evidence="4" id="KW-0479">Metal-binding</keyword>
<feature type="transmembrane region" description="Helical" evidence="12">
    <location>
        <begin position="37"/>
        <end position="56"/>
    </location>
</feature>
<dbReference type="PANTHER" id="PTHR35457">
    <property type="entry name" value="HEME A SYNTHASE"/>
    <property type="match status" value="1"/>
</dbReference>
<evidence type="ECO:0000256" key="12">
    <source>
        <dbReference type="SAM" id="Phobius"/>
    </source>
</evidence>
<sequence>MQTGPPVIHTTGRPGAAGDLAASSLDSVLRSPVTLRWVALASLVVNVVLVFTGGAVRLTGSGLGCPTWPKCTNSSYVTTSAMGYHGVIEFSNRIFGVLVGILVVVAVLLALLQPVRDRRQIGWSVAMLMTIPAQAVVGGITVLTKLNPWVVACHFLFSMVIIVVAYRMWLATREPGGPVRWLISAPVRALNWLLLVVTAVVLAAGTVVTGSGPHAGDATAHRTGLDPGMVAQLHADLVMLLIGLSVAWCFALWAIGAPRQTRRAGVVLVGVELAQGVIGFVQYFTHLPSLLVAVHLIGACAVWLAALRTQSAGRVREPEAAAEAVPAPTLPAAASAR</sequence>
<reference evidence="14" key="1">
    <citation type="journal article" date="2019" name="Int. J. Syst. Evol. Microbiol.">
        <title>The Global Catalogue of Microorganisms (GCM) 10K type strain sequencing project: providing services to taxonomists for standard genome sequencing and annotation.</title>
        <authorList>
            <consortium name="The Broad Institute Genomics Platform"/>
            <consortium name="The Broad Institute Genome Sequencing Center for Infectious Disease"/>
            <person name="Wu L."/>
            <person name="Ma J."/>
        </authorList>
    </citation>
    <scope>NUCLEOTIDE SEQUENCE [LARGE SCALE GENOMIC DNA]</scope>
    <source>
        <strain evidence="14">JCM 18304</strain>
    </source>
</reference>
<evidence type="ECO:0000256" key="6">
    <source>
        <dbReference type="ARBA" id="ARBA00023002"/>
    </source>
</evidence>
<evidence type="ECO:0000313" key="13">
    <source>
        <dbReference type="EMBL" id="GAA5191791.1"/>
    </source>
</evidence>
<dbReference type="PANTHER" id="PTHR35457:SF1">
    <property type="entry name" value="HEME A SYNTHASE"/>
    <property type="match status" value="1"/>
</dbReference>
<keyword evidence="7" id="KW-0408">Iron</keyword>
<evidence type="ECO:0000256" key="3">
    <source>
        <dbReference type="ARBA" id="ARBA00022692"/>
    </source>
</evidence>
<evidence type="ECO:0000313" key="14">
    <source>
        <dbReference type="Proteomes" id="UP001501570"/>
    </source>
</evidence>
<dbReference type="Proteomes" id="UP001501570">
    <property type="component" value="Unassembled WGS sequence"/>
</dbReference>
<dbReference type="EMBL" id="BAABJQ010000016">
    <property type="protein sequence ID" value="GAA5191791.1"/>
    <property type="molecule type" value="Genomic_DNA"/>
</dbReference>
<keyword evidence="3 12" id="KW-0812">Transmembrane</keyword>
<evidence type="ECO:0000256" key="5">
    <source>
        <dbReference type="ARBA" id="ARBA00022989"/>
    </source>
</evidence>
<keyword evidence="5 12" id="KW-1133">Transmembrane helix</keyword>
<proteinExistence type="predicted"/>
<protein>
    <submittedName>
        <fullName evidence="13">COX15/CtaA family protein</fullName>
    </submittedName>
</protein>
<evidence type="ECO:0000256" key="9">
    <source>
        <dbReference type="ARBA" id="ARBA00023136"/>
    </source>
</evidence>
<feature type="transmembrane region" description="Helical" evidence="12">
    <location>
        <begin position="231"/>
        <end position="253"/>
    </location>
</feature>
<evidence type="ECO:0000256" key="4">
    <source>
        <dbReference type="ARBA" id="ARBA00022723"/>
    </source>
</evidence>
<evidence type="ECO:0000256" key="11">
    <source>
        <dbReference type="ARBA" id="ARBA00023444"/>
    </source>
</evidence>
<feature type="transmembrane region" description="Helical" evidence="12">
    <location>
        <begin position="290"/>
        <end position="307"/>
    </location>
</feature>
<keyword evidence="14" id="KW-1185">Reference proteome</keyword>
<feature type="transmembrane region" description="Helical" evidence="12">
    <location>
        <begin position="190"/>
        <end position="211"/>
    </location>
</feature>
<keyword evidence="6" id="KW-0560">Oxidoreductase</keyword>
<organism evidence="13 14">
    <name type="scientific">Rugosimonospora acidiphila</name>
    <dbReference type="NCBI Taxonomy" id="556531"/>
    <lineage>
        <taxon>Bacteria</taxon>
        <taxon>Bacillati</taxon>
        <taxon>Actinomycetota</taxon>
        <taxon>Actinomycetes</taxon>
        <taxon>Micromonosporales</taxon>
        <taxon>Micromonosporaceae</taxon>
        <taxon>Rugosimonospora</taxon>
    </lineage>
</organism>
<comment type="subcellular location">
    <subcellularLocation>
        <location evidence="1">Membrane</location>
        <topology evidence="1">Multi-pass membrane protein</topology>
    </subcellularLocation>
</comment>
<dbReference type="InterPro" id="IPR003780">
    <property type="entry name" value="COX15/CtaA_fam"/>
</dbReference>
<comment type="caution">
    <text evidence="13">The sequence shown here is derived from an EMBL/GenBank/DDBJ whole genome shotgun (WGS) entry which is preliminary data.</text>
</comment>
<comment type="pathway">
    <text evidence="11">Porphyrin-containing compound metabolism.</text>
</comment>
<gene>
    <name evidence="13" type="ORF">GCM10023322_49960</name>
</gene>
<feature type="transmembrane region" description="Helical" evidence="12">
    <location>
        <begin position="265"/>
        <end position="284"/>
    </location>
</feature>
<evidence type="ECO:0000256" key="7">
    <source>
        <dbReference type="ARBA" id="ARBA00023004"/>
    </source>
</evidence>
<dbReference type="InterPro" id="IPR050450">
    <property type="entry name" value="COX15/CtaA_HemeA_synthase"/>
</dbReference>
<keyword evidence="2" id="KW-1003">Cell membrane</keyword>
<keyword evidence="9 12" id="KW-0472">Membrane</keyword>
<keyword evidence="8" id="KW-0350">Heme biosynthesis</keyword>
<evidence type="ECO:0000256" key="8">
    <source>
        <dbReference type="ARBA" id="ARBA00023133"/>
    </source>
</evidence>
<keyword evidence="10" id="KW-1015">Disulfide bond</keyword>
<accession>A0ABP9S5V4</accession>
<name>A0ABP9S5V4_9ACTN</name>
<feature type="transmembrane region" description="Helical" evidence="12">
    <location>
        <begin position="124"/>
        <end position="143"/>
    </location>
</feature>